<sequence length="165" mass="17432">MRGVFGAPRVGLQRPADGTGSGGGAGGVVASGSVLSTGGGGIEGEPCLGNKLILCSSSDSFVVEQDACAMCCSFGLDQKGRLISCAQCGQCYHSFCANVKVTKVILQKGWRCLDCTVCEGCGERHDEARLLLCDECDISYHIYCMEPPLDYVPQGNWKCKWCAVC</sequence>
<dbReference type="SMART" id="SM00249">
    <property type="entry name" value="PHD"/>
    <property type="match status" value="2"/>
</dbReference>
<dbReference type="InterPro" id="IPR011011">
    <property type="entry name" value="Znf_FYVE_PHD"/>
</dbReference>
<evidence type="ECO:0000256" key="5">
    <source>
        <dbReference type="ARBA" id="ARBA00022833"/>
    </source>
</evidence>
<evidence type="ECO:0000256" key="2">
    <source>
        <dbReference type="ARBA" id="ARBA00022723"/>
    </source>
</evidence>
<evidence type="ECO:0000256" key="4">
    <source>
        <dbReference type="ARBA" id="ARBA00022771"/>
    </source>
</evidence>
<dbReference type="PANTHER" id="PTHR45888">
    <property type="entry name" value="HL01030P-RELATED"/>
    <property type="match status" value="1"/>
</dbReference>
<evidence type="ECO:0000259" key="11">
    <source>
        <dbReference type="PROSITE" id="PS50016"/>
    </source>
</evidence>
<dbReference type="PROSITE" id="PS50016">
    <property type="entry name" value="ZF_PHD_2"/>
    <property type="match status" value="2"/>
</dbReference>
<keyword evidence="5" id="KW-0862">Zinc</keyword>
<evidence type="ECO:0000313" key="13">
    <source>
        <dbReference type="Proteomes" id="UP001234178"/>
    </source>
</evidence>
<dbReference type="PROSITE" id="PS01359">
    <property type="entry name" value="ZF_PHD_1"/>
    <property type="match status" value="2"/>
</dbReference>
<accession>A0ABR0AQU0</accession>
<dbReference type="SUPFAM" id="SSF57903">
    <property type="entry name" value="FYVE/PHD zinc finger"/>
    <property type="match status" value="2"/>
</dbReference>
<name>A0ABR0AQU0_9CRUS</name>
<dbReference type="Proteomes" id="UP001234178">
    <property type="component" value="Unassembled WGS sequence"/>
</dbReference>
<feature type="region of interest" description="Disordered" evidence="10">
    <location>
        <begin position="1"/>
        <end position="24"/>
    </location>
</feature>
<dbReference type="InterPro" id="IPR013083">
    <property type="entry name" value="Znf_RING/FYVE/PHD"/>
</dbReference>
<keyword evidence="4 9" id="KW-0863">Zinc-finger</keyword>
<evidence type="ECO:0000256" key="1">
    <source>
        <dbReference type="ARBA" id="ARBA00004123"/>
    </source>
</evidence>
<proteinExistence type="predicted"/>
<evidence type="ECO:0000256" key="10">
    <source>
        <dbReference type="SAM" id="MobiDB-lite"/>
    </source>
</evidence>
<evidence type="ECO:0000256" key="3">
    <source>
        <dbReference type="ARBA" id="ARBA00022737"/>
    </source>
</evidence>
<dbReference type="InterPro" id="IPR019786">
    <property type="entry name" value="Zinc_finger_PHD-type_CS"/>
</dbReference>
<gene>
    <name evidence="12" type="ORF">OUZ56_016353</name>
</gene>
<feature type="domain" description="PHD-type" evidence="11">
    <location>
        <begin position="115"/>
        <end position="165"/>
    </location>
</feature>
<evidence type="ECO:0000256" key="9">
    <source>
        <dbReference type="PROSITE-ProRule" id="PRU00146"/>
    </source>
</evidence>
<dbReference type="InterPro" id="IPR019787">
    <property type="entry name" value="Znf_PHD-finger"/>
</dbReference>
<feature type="domain" description="PHD-type" evidence="11">
    <location>
        <begin position="65"/>
        <end position="118"/>
    </location>
</feature>
<dbReference type="Gene3D" id="3.30.40.10">
    <property type="entry name" value="Zinc/RING finger domain, C3HC4 (zinc finger)"/>
    <property type="match status" value="2"/>
</dbReference>
<evidence type="ECO:0000256" key="8">
    <source>
        <dbReference type="ARBA" id="ARBA00023242"/>
    </source>
</evidence>
<dbReference type="Pfam" id="PF00628">
    <property type="entry name" value="PHD"/>
    <property type="match status" value="2"/>
</dbReference>
<evidence type="ECO:0000256" key="6">
    <source>
        <dbReference type="ARBA" id="ARBA00023015"/>
    </source>
</evidence>
<dbReference type="EMBL" id="JAOYFB010000038">
    <property type="protein sequence ID" value="KAK4027343.1"/>
    <property type="molecule type" value="Genomic_DNA"/>
</dbReference>
<dbReference type="CDD" id="cd15513">
    <property type="entry name" value="PHD5_KMT2C_like"/>
    <property type="match status" value="1"/>
</dbReference>
<organism evidence="12 13">
    <name type="scientific">Daphnia magna</name>
    <dbReference type="NCBI Taxonomy" id="35525"/>
    <lineage>
        <taxon>Eukaryota</taxon>
        <taxon>Metazoa</taxon>
        <taxon>Ecdysozoa</taxon>
        <taxon>Arthropoda</taxon>
        <taxon>Crustacea</taxon>
        <taxon>Branchiopoda</taxon>
        <taxon>Diplostraca</taxon>
        <taxon>Cladocera</taxon>
        <taxon>Anomopoda</taxon>
        <taxon>Daphniidae</taxon>
        <taxon>Daphnia</taxon>
    </lineage>
</organism>
<keyword evidence="2" id="KW-0479">Metal-binding</keyword>
<evidence type="ECO:0000256" key="7">
    <source>
        <dbReference type="ARBA" id="ARBA00023163"/>
    </source>
</evidence>
<protein>
    <recommendedName>
        <fullName evidence="11">PHD-type domain-containing protein</fullName>
    </recommendedName>
</protein>
<keyword evidence="3" id="KW-0677">Repeat</keyword>
<comment type="subcellular location">
    <subcellularLocation>
        <location evidence="1">Nucleus</location>
    </subcellularLocation>
</comment>
<comment type="caution">
    <text evidence="12">The sequence shown here is derived from an EMBL/GenBank/DDBJ whole genome shotgun (WGS) entry which is preliminary data.</text>
</comment>
<keyword evidence="7" id="KW-0804">Transcription</keyword>
<keyword evidence="6" id="KW-0805">Transcription regulation</keyword>
<reference evidence="12 13" key="1">
    <citation type="journal article" date="2023" name="Nucleic Acids Res.">
        <title>The hologenome of Daphnia magna reveals possible DNA methylation and microbiome-mediated evolution of the host genome.</title>
        <authorList>
            <person name="Chaturvedi A."/>
            <person name="Li X."/>
            <person name="Dhandapani V."/>
            <person name="Marshall H."/>
            <person name="Kissane S."/>
            <person name="Cuenca-Cambronero M."/>
            <person name="Asole G."/>
            <person name="Calvet F."/>
            <person name="Ruiz-Romero M."/>
            <person name="Marangio P."/>
            <person name="Guigo R."/>
            <person name="Rago D."/>
            <person name="Mirbahai L."/>
            <person name="Eastwood N."/>
            <person name="Colbourne J.K."/>
            <person name="Zhou J."/>
            <person name="Mallon E."/>
            <person name="Orsini L."/>
        </authorList>
    </citation>
    <scope>NUCLEOTIDE SEQUENCE [LARGE SCALE GENOMIC DNA]</scope>
    <source>
        <strain evidence="12">LRV0_1</strain>
    </source>
</reference>
<dbReference type="PANTHER" id="PTHR45888:SF6">
    <property type="entry name" value="HL01030P-RELATED"/>
    <property type="match status" value="1"/>
</dbReference>
<keyword evidence="8" id="KW-0539">Nucleus</keyword>
<evidence type="ECO:0000313" key="12">
    <source>
        <dbReference type="EMBL" id="KAK4027343.1"/>
    </source>
</evidence>
<dbReference type="InterPro" id="IPR001965">
    <property type="entry name" value="Znf_PHD"/>
</dbReference>
<keyword evidence="13" id="KW-1185">Reference proteome</keyword>